<dbReference type="InterPro" id="IPR045229">
    <property type="entry name" value="TPP_enz"/>
</dbReference>
<evidence type="ECO:0000313" key="7">
    <source>
        <dbReference type="EMBL" id="MDC3980981.1"/>
    </source>
</evidence>
<dbReference type="InterPro" id="IPR029061">
    <property type="entry name" value="THDP-binding"/>
</dbReference>
<dbReference type="PANTHER" id="PTHR18968:SF167">
    <property type="entry name" value="ACETOLACTATE SYNTHASE LARGE SUBUNIT ILVB2-RELATED"/>
    <property type="match status" value="1"/>
</dbReference>
<evidence type="ECO:0000313" key="8">
    <source>
        <dbReference type="Proteomes" id="UP001151081"/>
    </source>
</evidence>
<protein>
    <submittedName>
        <fullName evidence="7">Thiamine pyrophosphate-binding protein</fullName>
    </submittedName>
</protein>
<feature type="domain" description="Thiamine pyrophosphate enzyme TPP-binding" evidence="5">
    <location>
        <begin position="394"/>
        <end position="537"/>
    </location>
</feature>
<feature type="domain" description="Thiamine pyrophosphate enzyme central" evidence="4">
    <location>
        <begin position="214"/>
        <end position="338"/>
    </location>
</feature>
<dbReference type="InterPro" id="IPR012001">
    <property type="entry name" value="Thiamin_PyroP_enz_TPP-bd_dom"/>
</dbReference>
<feature type="domain" description="Thiamine pyrophosphate enzyme N-terminal TPP-binding" evidence="6">
    <location>
        <begin position="13"/>
        <end position="124"/>
    </location>
</feature>
<dbReference type="GO" id="GO:0000287">
    <property type="term" value="F:magnesium ion binding"/>
    <property type="evidence" value="ECO:0007669"/>
    <property type="project" value="InterPro"/>
</dbReference>
<dbReference type="RefSeq" id="WP_272419631.1">
    <property type="nucleotide sequence ID" value="NZ_JAGTJJ010000003.1"/>
</dbReference>
<reference evidence="7 8" key="1">
    <citation type="submission" date="2021-04" db="EMBL/GenBank/DDBJ databases">
        <title>Genome analysis of Polyangium sp.</title>
        <authorList>
            <person name="Li Y."/>
            <person name="Wang J."/>
        </authorList>
    </citation>
    <scope>NUCLEOTIDE SEQUENCE [LARGE SCALE GENOMIC DNA]</scope>
    <source>
        <strain evidence="7 8">SDU14</strain>
    </source>
</reference>
<dbReference type="CDD" id="cd07035">
    <property type="entry name" value="TPP_PYR_POX_like"/>
    <property type="match status" value="1"/>
</dbReference>
<accession>A0A9X3X3W9</accession>
<sequence length="564" mass="60497">MARPHPDAPLVTTVSDELIEGLRLLGAQFAFGVAGGALVPFYGALMRSSLEVVHCRHESGAVYAAIEASLLTDAPAIAFTTTGPGLTNAITGVVTARWEGAKILLVSGATGGELRGRFALQESNTQTLPGDLYTPSTLFDHAVALEHEAELPRVMRTLARGFARRRGFVAHVAMPLALQAKQAPRVPLTVPAADVAANEAIVTRVLECLREPFALWVGHGARHAAAEVRELVARTGAPVISTPRGKGIVSEEDAHYLGVSGAVGSDPDLVERLKASHVHRTLVLGSRLSEFSTAFLEGLIPPRGLIHIDLDPDVPGSAFPQADTLAVQAEIGGFLRALLARIDARPRRVFPVPRSRPPRLDPRETPARVRPQYLMQCLQDRVIEGSPGVLLAEAGNAFAWTTRYLRFASPHRYRQSGLFCPMGHISAGAIGAALATRKRAVAVVGDGAFLMQNEINTAAKLGAEVTWIVLNDARYGMVDQGLRALGHARPEVDFPEVDFALLARSLGAEGVRVRDETQAFEALDMAMRARGPFVLDVPIDLDEPAPFGDRLRSIDHQTQGISSK</sequence>
<keyword evidence="8" id="KW-1185">Reference proteome</keyword>
<dbReference type="EMBL" id="JAGTJJ010000003">
    <property type="protein sequence ID" value="MDC3980981.1"/>
    <property type="molecule type" value="Genomic_DNA"/>
</dbReference>
<dbReference type="Pfam" id="PF00205">
    <property type="entry name" value="TPP_enzyme_M"/>
    <property type="match status" value="1"/>
</dbReference>
<dbReference type="CDD" id="cd00568">
    <property type="entry name" value="TPP_enzymes"/>
    <property type="match status" value="1"/>
</dbReference>
<dbReference type="GO" id="GO:0005948">
    <property type="term" value="C:acetolactate synthase complex"/>
    <property type="evidence" value="ECO:0007669"/>
    <property type="project" value="TreeGrafter"/>
</dbReference>
<evidence type="ECO:0000256" key="1">
    <source>
        <dbReference type="ARBA" id="ARBA00007812"/>
    </source>
</evidence>
<dbReference type="GO" id="GO:0009099">
    <property type="term" value="P:L-valine biosynthetic process"/>
    <property type="evidence" value="ECO:0007669"/>
    <property type="project" value="TreeGrafter"/>
</dbReference>
<dbReference type="SUPFAM" id="SSF52518">
    <property type="entry name" value="Thiamin diphosphate-binding fold (THDP-binding)"/>
    <property type="match status" value="2"/>
</dbReference>
<dbReference type="GO" id="GO:0003984">
    <property type="term" value="F:acetolactate synthase activity"/>
    <property type="evidence" value="ECO:0007669"/>
    <property type="project" value="TreeGrafter"/>
</dbReference>
<name>A0A9X3X3W9_9BACT</name>
<keyword evidence="2 3" id="KW-0786">Thiamine pyrophosphate</keyword>
<evidence type="ECO:0000259" key="5">
    <source>
        <dbReference type="Pfam" id="PF02775"/>
    </source>
</evidence>
<dbReference type="InterPro" id="IPR011766">
    <property type="entry name" value="TPP_enzyme_TPP-bd"/>
</dbReference>
<evidence type="ECO:0000259" key="6">
    <source>
        <dbReference type="Pfam" id="PF02776"/>
    </source>
</evidence>
<dbReference type="SUPFAM" id="SSF52467">
    <property type="entry name" value="DHS-like NAD/FAD-binding domain"/>
    <property type="match status" value="1"/>
</dbReference>
<dbReference type="PANTHER" id="PTHR18968">
    <property type="entry name" value="THIAMINE PYROPHOSPHATE ENZYMES"/>
    <property type="match status" value="1"/>
</dbReference>
<dbReference type="Pfam" id="PF02776">
    <property type="entry name" value="TPP_enzyme_N"/>
    <property type="match status" value="1"/>
</dbReference>
<dbReference type="InterPro" id="IPR012000">
    <property type="entry name" value="Thiamin_PyroP_enz_cen_dom"/>
</dbReference>
<dbReference type="GO" id="GO:0050660">
    <property type="term" value="F:flavin adenine dinucleotide binding"/>
    <property type="evidence" value="ECO:0007669"/>
    <property type="project" value="TreeGrafter"/>
</dbReference>
<dbReference type="GO" id="GO:0030976">
    <property type="term" value="F:thiamine pyrophosphate binding"/>
    <property type="evidence" value="ECO:0007669"/>
    <property type="project" value="InterPro"/>
</dbReference>
<comment type="similarity">
    <text evidence="1 3">Belongs to the TPP enzyme family.</text>
</comment>
<dbReference type="GO" id="GO:0009097">
    <property type="term" value="P:isoleucine biosynthetic process"/>
    <property type="evidence" value="ECO:0007669"/>
    <property type="project" value="TreeGrafter"/>
</dbReference>
<organism evidence="7 8">
    <name type="scientific">Polyangium jinanense</name>
    <dbReference type="NCBI Taxonomy" id="2829994"/>
    <lineage>
        <taxon>Bacteria</taxon>
        <taxon>Pseudomonadati</taxon>
        <taxon>Myxococcota</taxon>
        <taxon>Polyangia</taxon>
        <taxon>Polyangiales</taxon>
        <taxon>Polyangiaceae</taxon>
        <taxon>Polyangium</taxon>
    </lineage>
</organism>
<dbReference type="InterPro" id="IPR029035">
    <property type="entry name" value="DHS-like_NAD/FAD-binding_dom"/>
</dbReference>
<gene>
    <name evidence="7" type="ORF">KEG57_10765</name>
</gene>
<proteinExistence type="inferred from homology"/>
<evidence type="ECO:0000256" key="3">
    <source>
        <dbReference type="RuleBase" id="RU362132"/>
    </source>
</evidence>
<dbReference type="Gene3D" id="3.40.50.970">
    <property type="match status" value="2"/>
</dbReference>
<dbReference type="Gene3D" id="3.40.50.1220">
    <property type="entry name" value="TPP-binding domain"/>
    <property type="match status" value="1"/>
</dbReference>
<dbReference type="Pfam" id="PF02775">
    <property type="entry name" value="TPP_enzyme_C"/>
    <property type="match status" value="1"/>
</dbReference>
<dbReference type="AlphaFoldDB" id="A0A9X3X3W9"/>
<dbReference type="Proteomes" id="UP001151081">
    <property type="component" value="Unassembled WGS sequence"/>
</dbReference>
<comment type="caution">
    <text evidence="7">The sequence shown here is derived from an EMBL/GenBank/DDBJ whole genome shotgun (WGS) entry which is preliminary data.</text>
</comment>
<evidence type="ECO:0000259" key="4">
    <source>
        <dbReference type="Pfam" id="PF00205"/>
    </source>
</evidence>
<evidence type="ECO:0000256" key="2">
    <source>
        <dbReference type="ARBA" id="ARBA00023052"/>
    </source>
</evidence>